<dbReference type="RefSeq" id="WP_086785465.1">
    <property type="nucleotide sequence ID" value="NZ_JAGIOO010000001.1"/>
</dbReference>
<gene>
    <name evidence="2" type="ORF">JOF53_004713</name>
</gene>
<proteinExistence type="predicted"/>
<reference evidence="2 3" key="1">
    <citation type="submission" date="2021-03" db="EMBL/GenBank/DDBJ databases">
        <title>Sequencing the genomes of 1000 actinobacteria strains.</title>
        <authorList>
            <person name="Klenk H.-P."/>
        </authorList>
    </citation>
    <scope>NUCLEOTIDE SEQUENCE [LARGE SCALE GENOMIC DNA]</scope>
    <source>
        <strain evidence="2 3">DSM 44580</strain>
    </source>
</reference>
<feature type="domain" description="DUF8083" evidence="1">
    <location>
        <begin position="5"/>
        <end position="288"/>
    </location>
</feature>
<name>A0ABS5AGZ2_9PSEU</name>
<accession>A0ABS5AGZ2</accession>
<dbReference type="Pfam" id="PF26312">
    <property type="entry name" value="DUF8083"/>
    <property type="match status" value="1"/>
</dbReference>
<evidence type="ECO:0000313" key="3">
    <source>
        <dbReference type="Proteomes" id="UP001519363"/>
    </source>
</evidence>
<keyword evidence="3" id="KW-1185">Reference proteome</keyword>
<evidence type="ECO:0000313" key="2">
    <source>
        <dbReference type="EMBL" id="MBP2475841.1"/>
    </source>
</evidence>
<comment type="caution">
    <text evidence="2">The sequence shown here is derived from an EMBL/GenBank/DDBJ whole genome shotgun (WGS) entry which is preliminary data.</text>
</comment>
<organism evidence="2 3">
    <name type="scientific">Crossiella equi</name>
    <dbReference type="NCBI Taxonomy" id="130796"/>
    <lineage>
        <taxon>Bacteria</taxon>
        <taxon>Bacillati</taxon>
        <taxon>Actinomycetota</taxon>
        <taxon>Actinomycetes</taxon>
        <taxon>Pseudonocardiales</taxon>
        <taxon>Pseudonocardiaceae</taxon>
        <taxon>Crossiella</taxon>
    </lineage>
</organism>
<sequence>MPRPFVAYLRVYEPLSALDEPLRAQVEQALGTGGTARGAVGDRERELWLRSQLAAPPRLLPADRLGSQPLDVLVLDLAEVALAEDAEVGPGPLVCPLDIRARSAAGLVGFLGTATLPLLDAALQQPADVVKARAGAALNEMPGGAAHVISSTWSVPLPWFAMVDPEARHLVLAAPDDPDRMCCWRVGMAQARARVSQAFTVVYNALGEESPAKILRDTGRWLSHFHPRSVVELDYGGLVQLMDDDTLLTDTSAQDVQAVIAALEAGDAEEVAERYGELREFWDELINREQHN</sequence>
<dbReference type="Proteomes" id="UP001519363">
    <property type="component" value="Unassembled WGS sequence"/>
</dbReference>
<dbReference type="InterPro" id="IPR058396">
    <property type="entry name" value="DUF8083"/>
</dbReference>
<protein>
    <recommendedName>
        <fullName evidence="1">DUF8083 domain-containing protein</fullName>
    </recommendedName>
</protein>
<evidence type="ECO:0000259" key="1">
    <source>
        <dbReference type="Pfam" id="PF26312"/>
    </source>
</evidence>
<dbReference type="EMBL" id="JAGIOO010000001">
    <property type="protein sequence ID" value="MBP2475841.1"/>
    <property type="molecule type" value="Genomic_DNA"/>
</dbReference>